<proteinExistence type="predicted"/>
<reference evidence="2 3" key="1">
    <citation type="journal article" date="2024" name="bioRxiv">
        <title>A reference genome for Trichogramma kaykai: A tiny desert-dwelling parasitoid wasp with competing sex-ratio distorters.</title>
        <authorList>
            <person name="Culotta J."/>
            <person name="Lindsey A.R."/>
        </authorList>
    </citation>
    <scope>NUCLEOTIDE SEQUENCE [LARGE SCALE GENOMIC DNA]</scope>
    <source>
        <strain evidence="2 3">KSX58</strain>
    </source>
</reference>
<organism evidence="2 3">
    <name type="scientific">Trichogramma kaykai</name>
    <dbReference type="NCBI Taxonomy" id="54128"/>
    <lineage>
        <taxon>Eukaryota</taxon>
        <taxon>Metazoa</taxon>
        <taxon>Ecdysozoa</taxon>
        <taxon>Arthropoda</taxon>
        <taxon>Hexapoda</taxon>
        <taxon>Insecta</taxon>
        <taxon>Pterygota</taxon>
        <taxon>Neoptera</taxon>
        <taxon>Endopterygota</taxon>
        <taxon>Hymenoptera</taxon>
        <taxon>Apocrita</taxon>
        <taxon>Proctotrupomorpha</taxon>
        <taxon>Chalcidoidea</taxon>
        <taxon>Trichogrammatidae</taxon>
        <taxon>Trichogramma</taxon>
    </lineage>
</organism>
<accession>A0ABD2W459</accession>
<feature type="compositionally biased region" description="Basic and acidic residues" evidence="1">
    <location>
        <begin position="67"/>
        <end position="79"/>
    </location>
</feature>
<keyword evidence="3" id="KW-1185">Reference proteome</keyword>
<dbReference type="EMBL" id="JBJJXI010000136">
    <property type="protein sequence ID" value="KAL3387929.1"/>
    <property type="molecule type" value="Genomic_DNA"/>
</dbReference>
<evidence type="ECO:0000313" key="2">
    <source>
        <dbReference type="EMBL" id="KAL3387929.1"/>
    </source>
</evidence>
<dbReference type="AlphaFoldDB" id="A0ABD2W459"/>
<sequence length="96" mass="10834">MRDPRQRLLELVPAEPTAFVFADVVVYVVVAPAATPRPTLPRRGLGHVERQRLSIELRHRPLRHRPRDAILCEAHRPPDQRPSSSTDGASTNRDST</sequence>
<evidence type="ECO:0000313" key="3">
    <source>
        <dbReference type="Proteomes" id="UP001627154"/>
    </source>
</evidence>
<protein>
    <submittedName>
        <fullName evidence="2">Uncharacterized protein</fullName>
    </submittedName>
</protein>
<comment type="caution">
    <text evidence="2">The sequence shown here is derived from an EMBL/GenBank/DDBJ whole genome shotgun (WGS) entry which is preliminary data.</text>
</comment>
<name>A0ABD2W459_9HYME</name>
<dbReference type="Proteomes" id="UP001627154">
    <property type="component" value="Unassembled WGS sequence"/>
</dbReference>
<evidence type="ECO:0000256" key="1">
    <source>
        <dbReference type="SAM" id="MobiDB-lite"/>
    </source>
</evidence>
<gene>
    <name evidence="2" type="ORF">TKK_017012</name>
</gene>
<feature type="compositionally biased region" description="Polar residues" evidence="1">
    <location>
        <begin position="81"/>
        <end position="96"/>
    </location>
</feature>
<feature type="region of interest" description="Disordered" evidence="1">
    <location>
        <begin position="66"/>
        <end position="96"/>
    </location>
</feature>